<dbReference type="RefSeq" id="WP_374036471.1">
    <property type="nucleotide sequence ID" value="NZ_CP169082.1"/>
</dbReference>
<evidence type="ECO:0000256" key="2">
    <source>
        <dbReference type="SAM" id="Phobius"/>
    </source>
</evidence>
<sequence length="182" mass="19868">MTDQPLDMHLPETFHRLKRTVLVFSAAFALLGLGVPAGKHTIHSGWLDIELTTAVVRWMLWLGGLYYLAGFLLEAQSALLINSKQLLGTGLGQLERSLEDLHRRAANVVAGLETSATQYAKSAEIHAEALEKYLKSYSFVGPGEPHVLQAIKDGLIRYLSEPGEAPQQPGQSLPPRASEIAT</sequence>
<dbReference type="EMBL" id="JBHSLF010000046">
    <property type="protein sequence ID" value="MFC5345362.1"/>
    <property type="molecule type" value="Genomic_DNA"/>
</dbReference>
<evidence type="ECO:0000256" key="1">
    <source>
        <dbReference type="SAM" id="MobiDB-lite"/>
    </source>
</evidence>
<dbReference type="Proteomes" id="UP001596152">
    <property type="component" value="Unassembled WGS sequence"/>
</dbReference>
<keyword evidence="4" id="KW-1185">Reference proteome</keyword>
<keyword evidence="2" id="KW-0472">Membrane</keyword>
<name>A0ABW0FX92_9CAUL</name>
<comment type="caution">
    <text evidence="3">The sequence shown here is derived from an EMBL/GenBank/DDBJ whole genome shotgun (WGS) entry which is preliminary data.</text>
</comment>
<evidence type="ECO:0000313" key="3">
    <source>
        <dbReference type="EMBL" id="MFC5345362.1"/>
    </source>
</evidence>
<protein>
    <submittedName>
        <fullName evidence="3">Uncharacterized protein</fullName>
    </submittedName>
</protein>
<keyword evidence="2" id="KW-1133">Transmembrane helix</keyword>
<organism evidence="3 4">
    <name type="scientific">Brevundimonas staleyi</name>
    <dbReference type="NCBI Taxonomy" id="74326"/>
    <lineage>
        <taxon>Bacteria</taxon>
        <taxon>Pseudomonadati</taxon>
        <taxon>Pseudomonadota</taxon>
        <taxon>Alphaproteobacteria</taxon>
        <taxon>Caulobacterales</taxon>
        <taxon>Caulobacteraceae</taxon>
        <taxon>Brevundimonas</taxon>
    </lineage>
</organism>
<accession>A0ABW0FX92</accession>
<feature type="transmembrane region" description="Helical" evidence="2">
    <location>
        <begin position="21"/>
        <end position="38"/>
    </location>
</feature>
<keyword evidence="2" id="KW-0812">Transmembrane</keyword>
<feature type="transmembrane region" description="Helical" evidence="2">
    <location>
        <begin position="58"/>
        <end position="81"/>
    </location>
</feature>
<gene>
    <name evidence="3" type="ORF">ACFPIE_15715</name>
</gene>
<evidence type="ECO:0000313" key="4">
    <source>
        <dbReference type="Proteomes" id="UP001596152"/>
    </source>
</evidence>
<feature type="region of interest" description="Disordered" evidence="1">
    <location>
        <begin position="162"/>
        <end position="182"/>
    </location>
</feature>
<reference evidence="4" key="1">
    <citation type="journal article" date="2019" name="Int. J. Syst. Evol. Microbiol.">
        <title>The Global Catalogue of Microorganisms (GCM) 10K type strain sequencing project: providing services to taxonomists for standard genome sequencing and annotation.</title>
        <authorList>
            <consortium name="The Broad Institute Genomics Platform"/>
            <consortium name="The Broad Institute Genome Sequencing Center for Infectious Disease"/>
            <person name="Wu L."/>
            <person name="Ma J."/>
        </authorList>
    </citation>
    <scope>NUCLEOTIDE SEQUENCE [LARGE SCALE GENOMIC DNA]</scope>
    <source>
        <strain evidence="4">JCM 12125</strain>
    </source>
</reference>
<proteinExistence type="predicted"/>